<evidence type="ECO:0000259" key="7">
    <source>
        <dbReference type="Pfam" id="PF01370"/>
    </source>
</evidence>
<evidence type="ECO:0000256" key="2">
    <source>
        <dbReference type="ARBA" id="ARBA00005959"/>
    </source>
</evidence>
<evidence type="ECO:0000313" key="9">
    <source>
        <dbReference type="Proteomes" id="UP000281549"/>
    </source>
</evidence>
<accession>A0A4P9YE61</accession>
<dbReference type="EMBL" id="ML005827">
    <property type="protein sequence ID" value="RKP17464.1"/>
    <property type="molecule type" value="Genomic_DNA"/>
</dbReference>
<protein>
    <recommendedName>
        <fullName evidence="3">GDP-L-fucose synthase</fullName>
        <ecNumber evidence="3">1.1.1.271</ecNumber>
    </recommendedName>
</protein>
<feature type="domain" description="NAD-dependent epimerase/dehydratase" evidence="7">
    <location>
        <begin position="9"/>
        <end position="240"/>
    </location>
</feature>
<dbReference type="HAMAP" id="MF_00956">
    <property type="entry name" value="GDP_fucose_synth"/>
    <property type="match status" value="1"/>
</dbReference>
<evidence type="ECO:0000256" key="3">
    <source>
        <dbReference type="ARBA" id="ARBA00012371"/>
    </source>
</evidence>
<dbReference type="PANTHER" id="PTHR43238:SF1">
    <property type="entry name" value="GDP-L-FUCOSE SYNTHASE"/>
    <property type="match status" value="1"/>
</dbReference>
<organism evidence="8 9">
    <name type="scientific">Rozella allomycis (strain CSF55)</name>
    <dbReference type="NCBI Taxonomy" id="988480"/>
    <lineage>
        <taxon>Eukaryota</taxon>
        <taxon>Fungi</taxon>
        <taxon>Fungi incertae sedis</taxon>
        <taxon>Cryptomycota</taxon>
        <taxon>Cryptomycota incertae sedis</taxon>
        <taxon>Rozella</taxon>
    </lineage>
</organism>
<comment type="similarity">
    <text evidence="2">Belongs to the NAD(P)-dependent epimerase/dehydratase family. Fucose synthase subfamily.</text>
</comment>
<reference evidence="9" key="1">
    <citation type="journal article" date="2018" name="Nat. Microbiol.">
        <title>Leveraging single-cell genomics to expand the fungal tree of life.</title>
        <authorList>
            <person name="Ahrendt S.R."/>
            <person name="Quandt C.A."/>
            <person name="Ciobanu D."/>
            <person name="Clum A."/>
            <person name="Salamov A."/>
            <person name="Andreopoulos B."/>
            <person name="Cheng J.F."/>
            <person name="Woyke T."/>
            <person name="Pelin A."/>
            <person name="Henrissat B."/>
            <person name="Reynolds N.K."/>
            <person name="Benny G.L."/>
            <person name="Smith M.E."/>
            <person name="James T.Y."/>
            <person name="Grigoriev I.V."/>
        </authorList>
    </citation>
    <scope>NUCLEOTIDE SEQUENCE [LARGE SCALE GENOMIC DNA]</scope>
    <source>
        <strain evidence="9">CSF55</strain>
    </source>
</reference>
<dbReference type="Pfam" id="PF01370">
    <property type="entry name" value="Epimerase"/>
    <property type="match status" value="1"/>
</dbReference>
<dbReference type="Proteomes" id="UP000281549">
    <property type="component" value="Unassembled WGS sequence"/>
</dbReference>
<dbReference type="PANTHER" id="PTHR43238">
    <property type="entry name" value="GDP-L-FUCOSE SYNTHASE"/>
    <property type="match status" value="1"/>
</dbReference>
<evidence type="ECO:0000256" key="1">
    <source>
        <dbReference type="ARBA" id="ARBA00004883"/>
    </source>
</evidence>
<dbReference type="CDD" id="cd05239">
    <property type="entry name" value="GDP_FS_SDR_e"/>
    <property type="match status" value="1"/>
</dbReference>
<proteinExistence type="inferred from homology"/>
<sequence>MTNSNMNVILVTGGSGLVGKGIEWALNHDDQFKKLPNETWYFATSKDADLRSKSETEALFAKIKPTHVIHLAAIVGGLFKNMKQKLDMYRDNVLINDNVIHTAHEHKVKKVVSCLSTCIFPDKTTYPINEEMVHNGPPHESNFGYAYAKRMIDVANHAYFDQYGDQFTSVIPTNIFGPFDNFNLQDSHVIPGLIHKCYLAQNEGSPFIVSGTGKPLRQFIYSRDLGRLMIWALREYKEIDPIILSVSEQDEVTIKDVADSIVKHMNFKGDYKFDSSKADGQYKKTACNDKLMKLLPEFKFTPFDQAMKETVEWFLNSYQNIRK</sequence>
<keyword evidence="5" id="KW-0560">Oxidoreductase</keyword>
<name>A0A4P9YE61_ROZAC</name>
<keyword evidence="6" id="KW-0413">Isomerase</keyword>
<evidence type="ECO:0000256" key="5">
    <source>
        <dbReference type="ARBA" id="ARBA00023002"/>
    </source>
</evidence>
<gene>
    <name evidence="8" type="ORF">ROZALSC1DRAFT_30729</name>
</gene>
<dbReference type="AlphaFoldDB" id="A0A4P9YE61"/>
<dbReference type="SUPFAM" id="SSF51735">
    <property type="entry name" value="NAD(P)-binding Rossmann-fold domains"/>
    <property type="match status" value="1"/>
</dbReference>
<dbReference type="Gene3D" id="3.90.25.10">
    <property type="entry name" value="UDP-galactose 4-epimerase, domain 1"/>
    <property type="match status" value="1"/>
</dbReference>
<comment type="pathway">
    <text evidence="1">Nucleotide-sugar biosynthesis; GDP-L-fucose biosynthesis via de novo pathway; GDP-L-fucose from GDP-alpha-D-mannose: step 2/2.</text>
</comment>
<dbReference type="InterPro" id="IPR036291">
    <property type="entry name" value="NAD(P)-bd_dom_sf"/>
</dbReference>
<evidence type="ECO:0000256" key="6">
    <source>
        <dbReference type="ARBA" id="ARBA00023235"/>
    </source>
</evidence>
<keyword evidence="4" id="KW-0521">NADP</keyword>
<evidence type="ECO:0000256" key="4">
    <source>
        <dbReference type="ARBA" id="ARBA00022857"/>
    </source>
</evidence>
<dbReference type="UniPathway" id="UPA00128">
    <property type="reaction ID" value="UER00191"/>
</dbReference>
<dbReference type="GO" id="GO:0050577">
    <property type="term" value="F:GDP-L-fucose synthase activity"/>
    <property type="evidence" value="ECO:0007669"/>
    <property type="project" value="UniProtKB-EC"/>
</dbReference>
<dbReference type="InterPro" id="IPR028614">
    <property type="entry name" value="GDP_fucose/colitose_synth"/>
</dbReference>
<dbReference type="GO" id="GO:0016853">
    <property type="term" value="F:isomerase activity"/>
    <property type="evidence" value="ECO:0007669"/>
    <property type="project" value="UniProtKB-KW"/>
</dbReference>
<dbReference type="GO" id="GO:0042351">
    <property type="term" value="P:'de novo' GDP-L-fucose biosynthetic process"/>
    <property type="evidence" value="ECO:0007669"/>
    <property type="project" value="UniProtKB-UniPathway"/>
</dbReference>
<dbReference type="Gene3D" id="3.40.50.720">
    <property type="entry name" value="NAD(P)-binding Rossmann-like Domain"/>
    <property type="match status" value="1"/>
</dbReference>
<evidence type="ECO:0000313" key="8">
    <source>
        <dbReference type="EMBL" id="RKP17464.1"/>
    </source>
</evidence>
<dbReference type="EC" id="1.1.1.271" evidence="3"/>
<dbReference type="InterPro" id="IPR001509">
    <property type="entry name" value="Epimerase_deHydtase"/>
</dbReference>